<evidence type="ECO:0000313" key="6">
    <source>
        <dbReference type="EMBL" id="MDQ8209782.1"/>
    </source>
</evidence>
<evidence type="ECO:0000256" key="2">
    <source>
        <dbReference type="ARBA" id="ARBA00022692"/>
    </source>
</evidence>
<evidence type="ECO:0000313" key="7">
    <source>
        <dbReference type="Proteomes" id="UP001225316"/>
    </source>
</evidence>
<sequence length="130" mass="14067">MTHIVKSESKAKNITLWILQAFVALAFLGAGFAKLSGQPPMVETFNQIGVGQWFRYLTGSIEVLAAIMLLIPRVIPIGAILLVCTMAGAVLTHLLIIGGTPVPPIVLLILAAVIIWGRKQMLLSLIKKQR</sequence>
<dbReference type="RefSeq" id="WP_308952700.1">
    <property type="nucleotide sequence ID" value="NZ_JARXHW010000164.1"/>
</dbReference>
<keyword evidence="4 5" id="KW-0472">Membrane</keyword>
<gene>
    <name evidence="6" type="ORF">QEH52_19845</name>
</gene>
<keyword evidence="3 5" id="KW-1133">Transmembrane helix</keyword>
<dbReference type="EMBL" id="JARXHW010000164">
    <property type="protein sequence ID" value="MDQ8209782.1"/>
    <property type="molecule type" value="Genomic_DNA"/>
</dbReference>
<evidence type="ECO:0000256" key="4">
    <source>
        <dbReference type="ARBA" id="ARBA00023136"/>
    </source>
</evidence>
<reference evidence="6 7" key="1">
    <citation type="submission" date="2023-04" db="EMBL/GenBank/DDBJ databases">
        <title>A novel bacteria isolated from coastal sediment.</title>
        <authorList>
            <person name="Liu X.-J."/>
            <person name="Du Z.-J."/>
        </authorList>
    </citation>
    <scope>NUCLEOTIDE SEQUENCE [LARGE SCALE GENOMIC DNA]</scope>
    <source>
        <strain evidence="6 7">SDUM461003</strain>
    </source>
</reference>
<feature type="transmembrane region" description="Helical" evidence="5">
    <location>
        <begin position="14"/>
        <end position="33"/>
    </location>
</feature>
<keyword evidence="2 5" id="KW-0812">Transmembrane</keyword>
<protein>
    <submittedName>
        <fullName evidence="6">DoxX family protein</fullName>
    </submittedName>
</protein>
<evidence type="ECO:0000256" key="3">
    <source>
        <dbReference type="ARBA" id="ARBA00022989"/>
    </source>
</evidence>
<comment type="caution">
    <text evidence="6">The sequence shown here is derived from an EMBL/GenBank/DDBJ whole genome shotgun (WGS) entry which is preliminary data.</text>
</comment>
<dbReference type="Pfam" id="PF13564">
    <property type="entry name" value="DoxX_2"/>
    <property type="match status" value="1"/>
</dbReference>
<keyword evidence="7" id="KW-1185">Reference proteome</keyword>
<dbReference type="InterPro" id="IPR032808">
    <property type="entry name" value="DoxX"/>
</dbReference>
<feature type="transmembrane region" description="Helical" evidence="5">
    <location>
        <begin position="105"/>
        <end position="126"/>
    </location>
</feature>
<dbReference type="Proteomes" id="UP001225316">
    <property type="component" value="Unassembled WGS sequence"/>
</dbReference>
<organism evidence="6 7">
    <name type="scientific">Thalassobacterium maritimum</name>
    <dbReference type="NCBI Taxonomy" id="3041265"/>
    <lineage>
        <taxon>Bacteria</taxon>
        <taxon>Pseudomonadati</taxon>
        <taxon>Verrucomicrobiota</taxon>
        <taxon>Opitutia</taxon>
        <taxon>Puniceicoccales</taxon>
        <taxon>Coraliomargaritaceae</taxon>
        <taxon>Thalassobacterium</taxon>
    </lineage>
</organism>
<proteinExistence type="predicted"/>
<evidence type="ECO:0000256" key="5">
    <source>
        <dbReference type="SAM" id="Phobius"/>
    </source>
</evidence>
<evidence type="ECO:0000256" key="1">
    <source>
        <dbReference type="ARBA" id="ARBA00004141"/>
    </source>
</evidence>
<name>A0ABU1B2X3_9BACT</name>
<comment type="subcellular location">
    <subcellularLocation>
        <location evidence="1">Membrane</location>
        <topology evidence="1">Multi-pass membrane protein</topology>
    </subcellularLocation>
</comment>
<accession>A0ABU1B2X3</accession>